<comment type="caution">
    <text evidence="6">The sequence shown here is derived from an EMBL/GenBank/DDBJ whole genome shotgun (WGS) entry which is preliminary data.</text>
</comment>
<feature type="site" description="Lowers pKa of active site Tyr" evidence="4">
    <location>
        <position position="83"/>
    </location>
</feature>
<sequence>MNTKYLGKSGVAVSDQIFGCWAIGGTYFTGAEDGQSEAAIREAIDAGITSLDTAYIYGKGHSEQIVARSIKGYDRTKLTLITKLWKDRMAKDLVETACDQSLKDLDTDYIDVYFIHYPSDTGVPIADTMEAMMKLKEKGKIRCIGVSNFSRDQLEEACKYGQIDVIQPCYSLVWRFLDLEEMDFCVQNGIGIISYCTLAQGILTGKFSRETRFSKEDGRSRAPLFQSPYYEGALDVVEKLRPFAEKYGVTPAQLSIRWVMQKAGITAPIVGAKNPAQVQDNAKASRFAISDEDFAAMDAVSRDFAYGLPRFKTFFSAR</sequence>
<keyword evidence="1" id="KW-0560">Oxidoreductase</keyword>
<reference evidence="6" key="1">
    <citation type="journal article" date="2021" name="PeerJ">
        <title>Extensive microbial diversity within the chicken gut microbiome revealed by metagenomics and culture.</title>
        <authorList>
            <person name="Gilroy R."/>
            <person name="Ravi A."/>
            <person name="Getino M."/>
            <person name="Pursley I."/>
            <person name="Horton D.L."/>
            <person name="Alikhan N.F."/>
            <person name="Baker D."/>
            <person name="Gharbi K."/>
            <person name="Hall N."/>
            <person name="Watson M."/>
            <person name="Adriaenssens E.M."/>
            <person name="Foster-Nyarko E."/>
            <person name="Jarju S."/>
            <person name="Secka A."/>
            <person name="Antonio M."/>
            <person name="Oren A."/>
            <person name="Chaudhuri R.R."/>
            <person name="La Ragione R."/>
            <person name="Hildebrand F."/>
            <person name="Pallen M.J."/>
        </authorList>
    </citation>
    <scope>NUCLEOTIDE SEQUENCE</scope>
    <source>
        <strain evidence="6">USAMLcec3-2134</strain>
    </source>
</reference>
<evidence type="ECO:0000313" key="6">
    <source>
        <dbReference type="EMBL" id="HJB91728.1"/>
    </source>
</evidence>
<dbReference type="SUPFAM" id="SSF51430">
    <property type="entry name" value="NAD(P)-linked oxidoreductase"/>
    <property type="match status" value="1"/>
</dbReference>
<dbReference type="InterPro" id="IPR050523">
    <property type="entry name" value="AKR_Detox_Biosynth"/>
</dbReference>
<dbReference type="PANTHER" id="PTHR43364">
    <property type="entry name" value="NADH-SPECIFIC METHYLGLYOXAL REDUCTASE-RELATED"/>
    <property type="match status" value="1"/>
</dbReference>
<dbReference type="CDD" id="cd19085">
    <property type="entry name" value="AKR_AKR11B3"/>
    <property type="match status" value="1"/>
</dbReference>
<dbReference type="PANTHER" id="PTHR43364:SF4">
    <property type="entry name" value="NAD(P)-LINKED OXIDOREDUCTASE SUPERFAMILY PROTEIN"/>
    <property type="match status" value="1"/>
</dbReference>
<dbReference type="InterPro" id="IPR018170">
    <property type="entry name" value="Aldo/ket_reductase_CS"/>
</dbReference>
<dbReference type="PRINTS" id="PR00069">
    <property type="entry name" value="ALDKETRDTASE"/>
</dbReference>
<gene>
    <name evidence="6" type="ORF">H9763_09745</name>
</gene>
<protein>
    <submittedName>
        <fullName evidence="6">Aldo/keto reductase</fullName>
    </submittedName>
</protein>
<dbReference type="InterPro" id="IPR020471">
    <property type="entry name" value="AKR"/>
</dbReference>
<evidence type="ECO:0000256" key="1">
    <source>
        <dbReference type="ARBA" id="ARBA00023002"/>
    </source>
</evidence>
<dbReference type="Gene3D" id="3.20.20.100">
    <property type="entry name" value="NADP-dependent oxidoreductase domain"/>
    <property type="match status" value="1"/>
</dbReference>
<dbReference type="EMBL" id="DWXE01000039">
    <property type="protein sequence ID" value="HJB91728.1"/>
    <property type="molecule type" value="Genomic_DNA"/>
</dbReference>
<evidence type="ECO:0000259" key="5">
    <source>
        <dbReference type="Pfam" id="PF00248"/>
    </source>
</evidence>
<name>A0A9D2MT67_9FIRM</name>
<dbReference type="PROSITE" id="PS00062">
    <property type="entry name" value="ALDOKETO_REDUCTASE_2"/>
    <property type="match status" value="1"/>
</dbReference>
<reference evidence="6" key="2">
    <citation type="submission" date="2021-04" db="EMBL/GenBank/DDBJ databases">
        <authorList>
            <person name="Gilroy R."/>
        </authorList>
    </citation>
    <scope>NUCLEOTIDE SEQUENCE</scope>
    <source>
        <strain evidence="6">USAMLcec3-2134</strain>
    </source>
</reference>
<accession>A0A9D2MT67</accession>
<feature type="binding site" evidence="3">
    <location>
        <position position="116"/>
    </location>
    <ligand>
        <name>substrate</name>
    </ligand>
</feature>
<evidence type="ECO:0000313" key="7">
    <source>
        <dbReference type="Proteomes" id="UP000886883"/>
    </source>
</evidence>
<proteinExistence type="predicted"/>
<feature type="domain" description="NADP-dependent oxidoreductase" evidence="5">
    <location>
        <begin position="17"/>
        <end position="301"/>
    </location>
</feature>
<feature type="active site" description="Proton donor" evidence="2">
    <location>
        <position position="57"/>
    </location>
</feature>
<evidence type="ECO:0000256" key="4">
    <source>
        <dbReference type="PIRSR" id="PIRSR000097-3"/>
    </source>
</evidence>
<evidence type="ECO:0000256" key="2">
    <source>
        <dbReference type="PIRSR" id="PIRSR000097-1"/>
    </source>
</evidence>
<dbReference type="GO" id="GO:0016491">
    <property type="term" value="F:oxidoreductase activity"/>
    <property type="evidence" value="ECO:0007669"/>
    <property type="project" value="UniProtKB-KW"/>
</dbReference>
<evidence type="ECO:0000256" key="3">
    <source>
        <dbReference type="PIRSR" id="PIRSR000097-2"/>
    </source>
</evidence>
<organism evidence="6 7">
    <name type="scientific">Candidatus Eisenbergiella merdigallinarum</name>
    <dbReference type="NCBI Taxonomy" id="2838552"/>
    <lineage>
        <taxon>Bacteria</taxon>
        <taxon>Bacillati</taxon>
        <taxon>Bacillota</taxon>
        <taxon>Clostridia</taxon>
        <taxon>Lachnospirales</taxon>
        <taxon>Lachnospiraceae</taxon>
        <taxon>Eisenbergiella</taxon>
    </lineage>
</organism>
<dbReference type="InterPro" id="IPR036812">
    <property type="entry name" value="NAD(P)_OxRdtase_dom_sf"/>
</dbReference>
<dbReference type="AlphaFoldDB" id="A0A9D2MT67"/>
<dbReference type="Pfam" id="PF00248">
    <property type="entry name" value="Aldo_ket_red"/>
    <property type="match status" value="1"/>
</dbReference>
<dbReference type="InterPro" id="IPR023210">
    <property type="entry name" value="NADP_OxRdtase_dom"/>
</dbReference>
<dbReference type="Proteomes" id="UP000886883">
    <property type="component" value="Unassembled WGS sequence"/>
</dbReference>
<dbReference type="PIRSF" id="PIRSF000097">
    <property type="entry name" value="AKR"/>
    <property type="match status" value="1"/>
</dbReference>
<dbReference type="GO" id="GO:0005829">
    <property type="term" value="C:cytosol"/>
    <property type="evidence" value="ECO:0007669"/>
    <property type="project" value="TreeGrafter"/>
</dbReference>